<keyword evidence="9" id="KW-1185">Reference proteome</keyword>
<evidence type="ECO:0000313" key="8">
    <source>
        <dbReference type="EMBL" id="OZC02736.1"/>
    </source>
</evidence>
<dbReference type="UniPathway" id="UPA00070">
    <property type="reaction ID" value="UER00119"/>
</dbReference>
<comment type="function">
    <text evidence="6">Catalyzes the transfer of a ribosyl phosphate group from 5-phosphoribose 1-diphosphate to orotate, leading to the formation of orotidine monophosphate (OMP).</text>
</comment>
<dbReference type="AlphaFoldDB" id="A0A259TYG6"/>
<proteinExistence type="inferred from homology"/>
<dbReference type="OrthoDB" id="9802134at2"/>
<dbReference type="EC" id="2.4.2.10" evidence="2 6"/>
<keyword evidence="4 6" id="KW-0808">Transferase</keyword>
<dbReference type="EMBL" id="MQWB01000001">
    <property type="protein sequence ID" value="OZC02736.1"/>
    <property type="molecule type" value="Genomic_DNA"/>
</dbReference>
<dbReference type="InterPro" id="IPR000836">
    <property type="entry name" value="PRTase_dom"/>
</dbReference>
<dbReference type="InterPro" id="IPR023031">
    <property type="entry name" value="OPRT"/>
</dbReference>
<comment type="caution">
    <text evidence="8">The sequence shown here is derived from an EMBL/GenBank/DDBJ whole genome shotgun (WGS) entry which is preliminary data.</text>
</comment>
<comment type="subunit">
    <text evidence="6">Homodimer.</text>
</comment>
<feature type="binding site" evidence="6">
    <location>
        <position position="99"/>
    </location>
    <ligand>
        <name>5-phospho-alpha-D-ribose 1-diphosphate</name>
        <dbReference type="ChEBI" id="CHEBI:58017"/>
        <note>ligand shared between dimeric partners</note>
    </ligand>
</feature>
<feature type="binding site" evidence="6">
    <location>
        <position position="95"/>
    </location>
    <ligand>
        <name>5-phospho-alpha-D-ribose 1-diphosphate</name>
        <dbReference type="ChEBI" id="CHEBI:58017"/>
        <note>ligand shared between dimeric partners</note>
    </ligand>
</feature>
<dbReference type="GO" id="GO:0019856">
    <property type="term" value="P:pyrimidine nucleobase biosynthetic process"/>
    <property type="evidence" value="ECO:0007669"/>
    <property type="project" value="TreeGrafter"/>
</dbReference>
<dbReference type="GO" id="GO:0044205">
    <property type="term" value="P:'de novo' UMP biosynthetic process"/>
    <property type="evidence" value="ECO:0007669"/>
    <property type="project" value="UniProtKB-UniRule"/>
</dbReference>
<dbReference type="FunCoup" id="A0A259TYG6">
    <property type="interactions" value="448"/>
</dbReference>
<comment type="cofactor">
    <cofactor evidence="6">
        <name>Mg(2+)</name>
        <dbReference type="ChEBI" id="CHEBI:18420"/>
    </cofactor>
</comment>
<comment type="caution">
    <text evidence="6">Lacks conserved residue(s) required for the propagation of feature annotation.</text>
</comment>
<gene>
    <name evidence="6" type="primary">pyrE</name>
    <name evidence="8" type="ORF">BSZ36_06970</name>
</gene>
<reference evidence="8 9" key="1">
    <citation type="submission" date="2016-11" db="EMBL/GenBank/DDBJ databases">
        <title>Study of marine rhodopsin-containing bacteria.</title>
        <authorList>
            <person name="Yoshizawa S."/>
            <person name="Kumagai Y."/>
            <person name="Kogure K."/>
        </authorList>
    </citation>
    <scope>NUCLEOTIDE SEQUENCE [LARGE SCALE GENOMIC DNA]</scope>
    <source>
        <strain evidence="8 9">SG-29</strain>
    </source>
</reference>
<feature type="domain" description="Phosphoribosyltransferase" evidence="7">
    <location>
        <begin position="71"/>
        <end position="148"/>
    </location>
</feature>
<dbReference type="Proteomes" id="UP000216446">
    <property type="component" value="Unassembled WGS sequence"/>
</dbReference>
<accession>A0A259TYG6</accession>
<comment type="similarity">
    <text evidence="6">Belongs to the purine/pyrimidine phosphoribosyltransferase family. PyrE subfamily.</text>
</comment>
<keyword evidence="5 6" id="KW-0665">Pyrimidine biosynthesis</keyword>
<evidence type="ECO:0000256" key="3">
    <source>
        <dbReference type="ARBA" id="ARBA00022676"/>
    </source>
</evidence>
<comment type="pathway">
    <text evidence="1 6">Pyrimidine metabolism; UMP biosynthesis via de novo pathway; UMP from orotate: step 1/2.</text>
</comment>
<dbReference type="SUPFAM" id="SSF53271">
    <property type="entry name" value="PRTase-like"/>
    <property type="match status" value="1"/>
</dbReference>
<dbReference type="Gene3D" id="3.40.50.2020">
    <property type="match status" value="1"/>
</dbReference>
<dbReference type="GO" id="GO:0004588">
    <property type="term" value="F:orotate phosphoribosyltransferase activity"/>
    <property type="evidence" value="ECO:0007669"/>
    <property type="project" value="UniProtKB-UniRule"/>
</dbReference>
<evidence type="ECO:0000256" key="1">
    <source>
        <dbReference type="ARBA" id="ARBA00004889"/>
    </source>
</evidence>
<evidence type="ECO:0000256" key="4">
    <source>
        <dbReference type="ARBA" id="ARBA00022679"/>
    </source>
</evidence>
<keyword evidence="6" id="KW-0460">Magnesium</keyword>
<dbReference type="InterPro" id="IPR004467">
    <property type="entry name" value="Or_phspho_trans_dom"/>
</dbReference>
<dbReference type="InterPro" id="IPR029057">
    <property type="entry name" value="PRTase-like"/>
</dbReference>
<dbReference type="PANTHER" id="PTHR19278">
    <property type="entry name" value="OROTATE PHOSPHORIBOSYLTRANSFERASE"/>
    <property type="match status" value="1"/>
</dbReference>
<feature type="binding site" evidence="6">
    <location>
        <position position="101"/>
    </location>
    <ligand>
        <name>5-phospho-alpha-D-ribose 1-diphosphate</name>
        <dbReference type="ChEBI" id="CHEBI:58017"/>
        <note>ligand shared between dimeric partners</note>
    </ligand>
</feature>
<dbReference type="RefSeq" id="WP_094547279.1">
    <property type="nucleotide sequence ID" value="NZ_MQWB01000001.1"/>
</dbReference>
<name>A0A259TYG6_9BACT</name>
<evidence type="ECO:0000256" key="2">
    <source>
        <dbReference type="ARBA" id="ARBA00011971"/>
    </source>
</evidence>
<dbReference type="CDD" id="cd06223">
    <property type="entry name" value="PRTases_typeI"/>
    <property type="match status" value="1"/>
</dbReference>
<dbReference type="PANTHER" id="PTHR19278:SF9">
    <property type="entry name" value="URIDINE 5'-MONOPHOSPHATE SYNTHASE"/>
    <property type="match status" value="1"/>
</dbReference>
<organism evidence="8 9">
    <name type="scientific">Rubricoccus marinus</name>
    <dbReference type="NCBI Taxonomy" id="716817"/>
    <lineage>
        <taxon>Bacteria</taxon>
        <taxon>Pseudomonadati</taxon>
        <taxon>Rhodothermota</taxon>
        <taxon>Rhodothermia</taxon>
        <taxon>Rhodothermales</taxon>
        <taxon>Rubricoccaceae</taxon>
        <taxon>Rubricoccus</taxon>
    </lineage>
</organism>
<dbReference type="HAMAP" id="MF_01208">
    <property type="entry name" value="PyrE"/>
    <property type="match status" value="1"/>
</dbReference>
<dbReference type="GO" id="GO:0000287">
    <property type="term" value="F:magnesium ion binding"/>
    <property type="evidence" value="ECO:0007669"/>
    <property type="project" value="UniProtKB-UniRule"/>
</dbReference>
<evidence type="ECO:0000256" key="6">
    <source>
        <dbReference type="HAMAP-Rule" id="MF_01208"/>
    </source>
</evidence>
<evidence type="ECO:0000313" key="9">
    <source>
        <dbReference type="Proteomes" id="UP000216446"/>
    </source>
</evidence>
<evidence type="ECO:0000256" key="5">
    <source>
        <dbReference type="ARBA" id="ARBA00022975"/>
    </source>
</evidence>
<protein>
    <recommendedName>
        <fullName evidence="2 6">Orotate phosphoribosyltransferase</fullName>
        <shortName evidence="6">OPRT</shortName>
        <shortName evidence="6">OPRTase</shortName>
        <ecNumber evidence="2 6">2.4.2.10</ecNumber>
    </recommendedName>
</protein>
<dbReference type="NCBIfam" id="TIGR00336">
    <property type="entry name" value="pyrE"/>
    <property type="match status" value="1"/>
</dbReference>
<sequence>MHTPSDIARDLLRIGAVSLQPSDPFTWASGRLSPIYTDNRLTLSYPDVRRRLVEGFVTLADRAGGAAGVSGTATAGIPHATLLADRLGLPLSYVRSSAKGHGKTNKIEGRIEPGERVLVVEDLVSTGGSVIDAVEALRDEGAVVQTVLAVFTYGLDAAADAISDAGFTLRTLTDFPALLDVAQASGEISADDLAALEEWRRDPEAWSRARGGA</sequence>
<feature type="binding site" evidence="6">
    <location>
        <position position="125"/>
    </location>
    <ligand>
        <name>orotate</name>
        <dbReference type="ChEBI" id="CHEBI:30839"/>
    </ligand>
</feature>
<dbReference type="Pfam" id="PF00156">
    <property type="entry name" value="Pribosyltran"/>
    <property type="match status" value="1"/>
</dbReference>
<keyword evidence="3 6" id="KW-0328">Glycosyltransferase</keyword>
<evidence type="ECO:0000259" key="7">
    <source>
        <dbReference type="Pfam" id="PF00156"/>
    </source>
</evidence>
<feature type="binding site" description="in other chain" evidence="6">
    <location>
        <begin position="121"/>
        <end position="129"/>
    </location>
    <ligand>
        <name>5-phospho-alpha-D-ribose 1-diphosphate</name>
        <dbReference type="ChEBI" id="CHEBI:58017"/>
        <note>ligand shared between dimeric partners</note>
    </ligand>
</feature>
<comment type="catalytic activity">
    <reaction evidence="6">
        <text>orotidine 5'-phosphate + diphosphate = orotate + 5-phospho-alpha-D-ribose 1-diphosphate</text>
        <dbReference type="Rhea" id="RHEA:10380"/>
        <dbReference type="ChEBI" id="CHEBI:30839"/>
        <dbReference type="ChEBI" id="CHEBI:33019"/>
        <dbReference type="ChEBI" id="CHEBI:57538"/>
        <dbReference type="ChEBI" id="CHEBI:58017"/>
        <dbReference type="EC" id="2.4.2.10"/>
    </reaction>
</comment>
<dbReference type="InParanoid" id="A0A259TYG6"/>